<organism evidence="1 2">
    <name type="scientific">Rhizophlyctis rosea</name>
    <dbReference type="NCBI Taxonomy" id="64517"/>
    <lineage>
        <taxon>Eukaryota</taxon>
        <taxon>Fungi</taxon>
        <taxon>Fungi incertae sedis</taxon>
        <taxon>Chytridiomycota</taxon>
        <taxon>Chytridiomycota incertae sedis</taxon>
        <taxon>Chytridiomycetes</taxon>
        <taxon>Rhizophlyctidales</taxon>
        <taxon>Rhizophlyctidaceae</taxon>
        <taxon>Rhizophlyctis</taxon>
    </lineage>
</organism>
<reference evidence="1" key="1">
    <citation type="submission" date="2020-05" db="EMBL/GenBank/DDBJ databases">
        <title>Phylogenomic resolution of chytrid fungi.</title>
        <authorList>
            <person name="Stajich J.E."/>
            <person name="Amses K."/>
            <person name="Simmons R."/>
            <person name="Seto K."/>
            <person name="Myers J."/>
            <person name="Bonds A."/>
            <person name="Quandt C.A."/>
            <person name="Barry K."/>
            <person name="Liu P."/>
            <person name="Grigoriev I."/>
            <person name="Longcore J.E."/>
            <person name="James T.Y."/>
        </authorList>
    </citation>
    <scope>NUCLEOTIDE SEQUENCE</scope>
    <source>
        <strain evidence="1">JEL0318</strain>
    </source>
</reference>
<evidence type="ECO:0000313" key="2">
    <source>
        <dbReference type="Proteomes" id="UP001212841"/>
    </source>
</evidence>
<evidence type="ECO:0000313" key="1">
    <source>
        <dbReference type="EMBL" id="KAJ3056603.1"/>
    </source>
</evidence>
<protein>
    <submittedName>
        <fullName evidence="1">Uncharacterized protein</fullName>
    </submittedName>
</protein>
<name>A0AAD5X8W6_9FUNG</name>
<dbReference type="EMBL" id="JADGJD010000027">
    <property type="protein sequence ID" value="KAJ3056603.1"/>
    <property type="molecule type" value="Genomic_DNA"/>
</dbReference>
<comment type="caution">
    <text evidence="1">The sequence shown here is derived from an EMBL/GenBank/DDBJ whole genome shotgun (WGS) entry which is preliminary data.</text>
</comment>
<dbReference type="Proteomes" id="UP001212841">
    <property type="component" value="Unassembled WGS sequence"/>
</dbReference>
<gene>
    <name evidence="1" type="ORF">HK097_005766</name>
</gene>
<keyword evidence="2" id="KW-1185">Reference proteome</keyword>
<proteinExistence type="predicted"/>
<dbReference type="AlphaFoldDB" id="A0AAD5X8W6"/>
<sequence length="107" mass="12558">MSCKPVFLNLSWLKVPNERMLNEDMPETKVVLWTNPEPVKNDQMCNVPQLNLPFQLFAPVNLNIRDFYYEVKIGIGRLAQKGAKPDPYILRKVEVMREETEPLPEYH</sequence>
<accession>A0AAD5X8W6</accession>